<name>A0A2U8FFH4_9HELI</name>
<protein>
    <submittedName>
        <fullName evidence="1">Uncharacterized protein</fullName>
    </submittedName>
</protein>
<proteinExistence type="predicted"/>
<dbReference type="RefSeq" id="WP_108911796.1">
    <property type="nucleotide sequence ID" value="NZ_CP021886.1"/>
</dbReference>
<gene>
    <name evidence="1" type="ORF">CDV25_01275</name>
</gene>
<organism evidence="1 2">
    <name type="scientific">Helicobacter apodemus</name>
    <dbReference type="NCBI Taxonomy" id="135569"/>
    <lineage>
        <taxon>Bacteria</taxon>
        <taxon>Pseudomonadati</taxon>
        <taxon>Campylobacterota</taxon>
        <taxon>Epsilonproteobacteria</taxon>
        <taxon>Campylobacterales</taxon>
        <taxon>Helicobacteraceae</taxon>
        <taxon>Helicobacter</taxon>
    </lineage>
</organism>
<evidence type="ECO:0000313" key="1">
    <source>
        <dbReference type="EMBL" id="AWI35041.1"/>
    </source>
</evidence>
<dbReference type="KEGG" id="had:CDV25_01275"/>
<sequence>MQLFILNFKRTGVSNIIETLGLTSLIKTLQDSHQIPTLDTNTAIKEHSIPNFFSEELYNILKEVEFINSNHHSLVGGGGH</sequence>
<reference evidence="1 2" key="1">
    <citation type="submission" date="2017-06" db="EMBL/GenBank/DDBJ databases">
        <title>Complete genome of Helicobacter apodemus.</title>
        <authorList>
            <person name="Cho S."/>
        </authorList>
    </citation>
    <scope>NUCLEOTIDE SEQUENCE [LARGE SCALE GENOMIC DNA]</scope>
    <source>
        <strain evidence="2">SNUVETPUB-15-01</strain>
    </source>
</reference>
<accession>A0A2U8FFH4</accession>
<dbReference type="AlphaFoldDB" id="A0A2U8FFH4"/>
<evidence type="ECO:0000313" key="2">
    <source>
        <dbReference type="Proteomes" id="UP000244890"/>
    </source>
</evidence>
<dbReference type="EMBL" id="CP021886">
    <property type="protein sequence ID" value="AWI35041.1"/>
    <property type="molecule type" value="Genomic_DNA"/>
</dbReference>
<dbReference type="Proteomes" id="UP000244890">
    <property type="component" value="Chromosome"/>
</dbReference>